<reference evidence="2" key="1">
    <citation type="journal article" date="2019" name="Int. J. Syst. Evol. Microbiol.">
        <title>The Global Catalogue of Microorganisms (GCM) 10K type strain sequencing project: providing services to taxonomists for standard genome sequencing and annotation.</title>
        <authorList>
            <consortium name="The Broad Institute Genomics Platform"/>
            <consortium name="The Broad Institute Genome Sequencing Center for Infectious Disease"/>
            <person name="Wu L."/>
            <person name="Ma J."/>
        </authorList>
    </citation>
    <scope>NUCLEOTIDE SEQUENCE [LARGE SCALE GENOMIC DNA]</scope>
    <source>
        <strain evidence="2">CCUG 53270</strain>
    </source>
</reference>
<dbReference type="PANTHER" id="PTHR14136:SF17">
    <property type="entry name" value="BTB_POZ DOMAIN-CONTAINING PROTEIN KCTD9"/>
    <property type="match status" value="1"/>
</dbReference>
<sequence>MSLFNGNGTESEQFEIKDKGARNQQILLSQSTFSGSEFVNARGEKVSFRNVSMPETSFRCSDLRNLRFTDINLSGTRISDANLSDLEIDGAQLGGAYIHNIGLPPAGHPAYVEGAKQRPLRFENCDLNGSSISDCTLDGVSISDCSMEGMTINGIPVLKLLEAYHKLNGSPS</sequence>
<dbReference type="Proteomes" id="UP001597180">
    <property type="component" value="Unassembled WGS sequence"/>
</dbReference>
<dbReference type="Pfam" id="PF00805">
    <property type="entry name" value="Pentapeptide"/>
    <property type="match status" value="1"/>
</dbReference>
<dbReference type="RefSeq" id="WP_345589769.1">
    <property type="nucleotide sequence ID" value="NZ_BAABJG010000021.1"/>
</dbReference>
<proteinExistence type="predicted"/>
<dbReference type="PANTHER" id="PTHR14136">
    <property type="entry name" value="BTB_POZ DOMAIN-CONTAINING PROTEIN KCTD9"/>
    <property type="match status" value="1"/>
</dbReference>
<protein>
    <submittedName>
        <fullName evidence="1">Pentapeptide repeat-containing protein</fullName>
    </submittedName>
</protein>
<dbReference type="InterPro" id="IPR051082">
    <property type="entry name" value="Pentapeptide-BTB/POZ_domain"/>
</dbReference>
<keyword evidence="2" id="KW-1185">Reference proteome</keyword>
<dbReference type="InterPro" id="IPR001646">
    <property type="entry name" value="5peptide_repeat"/>
</dbReference>
<evidence type="ECO:0000313" key="1">
    <source>
        <dbReference type="EMBL" id="MFD1221367.1"/>
    </source>
</evidence>
<dbReference type="SUPFAM" id="SSF141571">
    <property type="entry name" value="Pentapeptide repeat-like"/>
    <property type="match status" value="1"/>
</dbReference>
<accession>A0ABW3UK79</accession>
<name>A0ABW3UK79_9BACL</name>
<dbReference type="Gene3D" id="2.160.20.80">
    <property type="entry name" value="E3 ubiquitin-protein ligase SopA"/>
    <property type="match status" value="1"/>
</dbReference>
<organism evidence="1 2">
    <name type="scientific">Paenibacillus vulneris</name>
    <dbReference type="NCBI Taxonomy" id="1133364"/>
    <lineage>
        <taxon>Bacteria</taxon>
        <taxon>Bacillati</taxon>
        <taxon>Bacillota</taxon>
        <taxon>Bacilli</taxon>
        <taxon>Bacillales</taxon>
        <taxon>Paenibacillaceae</taxon>
        <taxon>Paenibacillus</taxon>
    </lineage>
</organism>
<comment type="caution">
    <text evidence="1">The sequence shown here is derived from an EMBL/GenBank/DDBJ whole genome shotgun (WGS) entry which is preliminary data.</text>
</comment>
<gene>
    <name evidence="1" type="ORF">ACFQ4B_14670</name>
</gene>
<evidence type="ECO:0000313" key="2">
    <source>
        <dbReference type="Proteomes" id="UP001597180"/>
    </source>
</evidence>
<dbReference type="EMBL" id="JBHTLU010000015">
    <property type="protein sequence ID" value="MFD1221367.1"/>
    <property type="molecule type" value="Genomic_DNA"/>
</dbReference>